<proteinExistence type="predicted"/>
<dbReference type="Proteomes" id="UP000317663">
    <property type="component" value="Unassembled WGS sequence"/>
</dbReference>
<evidence type="ECO:0000313" key="1">
    <source>
        <dbReference type="EMBL" id="TPG60138.1"/>
    </source>
</evidence>
<protein>
    <submittedName>
        <fullName evidence="1">Uncharacterized protein</fullName>
    </submittedName>
</protein>
<dbReference type="RefSeq" id="WP_140473865.1">
    <property type="nucleotide sequence ID" value="NZ_RCZD01000008.1"/>
</dbReference>
<reference evidence="1 2" key="1">
    <citation type="journal article" date="2019" name="Environ. Microbiol.">
        <title>Species interactions and distinct microbial communities in high Arctic permafrost affected cryosols are associated with the CH4 and CO2 gas fluxes.</title>
        <authorList>
            <person name="Altshuler I."/>
            <person name="Hamel J."/>
            <person name="Turney S."/>
            <person name="Magnuson E."/>
            <person name="Levesque R."/>
            <person name="Greer C."/>
            <person name="Whyte L.G."/>
        </authorList>
    </citation>
    <scope>NUCLEOTIDE SEQUENCE [LARGE SCALE GENOMIC DNA]</scope>
    <source>
        <strain evidence="1 2">E4</strain>
    </source>
</reference>
<comment type="caution">
    <text evidence="1">The sequence shown here is derived from an EMBL/GenBank/DDBJ whole genome shotgun (WGS) entry which is preliminary data.</text>
</comment>
<keyword evidence="2" id="KW-1185">Reference proteome</keyword>
<sequence>MALPLKTNIITGAESAISSAKSSVSSAIGSKSTSLASANLTSSKISIPRQGWILYPVLDASDKIVFNVNPASIDYTFAGRRSNSKSRYGRVFTQGFSNALVNNMDIDVSFQMQSGNLLNPDTLGAPTEGSGVFFKLLQFASMDVLKDGKLNYLKLEINTVMMGTITFLGFISADISLSESADNPFSVTYPVTFNVFSTEPTMASFAQIMSAMKTATTADTTAATTATNPATGTATATTAKASTGTTTATATDVVTRTPVASNKTASTPNTAFVPTVSTPKTGTDQSAAIAKLLNDSNAGVTKAAALEEQMKHSGLEELLKTGHL</sequence>
<dbReference type="EMBL" id="RCZD01000008">
    <property type="protein sequence ID" value="TPG60138.1"/>
    <property type="molecule type" value="Genomic_DNA"/>
</dbReference>
<dbReference type="AlphaFoldDB" id="A0A502GF24"/>
<accession>A0A502GF24</accession>
<name>A0A502GF24_9GAMM</name>
<organism evidence="1 2">
    <name type="scientific">Ewingella americana</name>
    <dbReference type="NCBI Taxonomy" id="41202"/>
    <lineage>
        <taxon>Bacteria</taxon>
        <taxon>Pseudomonadati</taxon>
        <taxon>Pseudomonadota</taxon>
        <taxon>Gammaproteobacteria</taxon>
        <taxon>Enterobacterales</taxon>
        <taxon>Yersiniaceae</taxon>
        <taxon>Ewingella</taxon>
    </lineage>
</organism>
<gene>
    <name evidence="1" type="ORF">EAH77_16345</name>
</gene>
<evidence type="ECO:0000313" key="2">
    <source>
        <dbReference type="Proteomes" id="UP000317663"/>
    </source>
</evidence>